<dbReference type="OrthoDB" id="9775346at2"/>
<proteinExistence type="predicted"/>
<dbReference type="InterPro" id="IPR016024">
    <property type="entry name" value="ARM-type_fold"/>
</dbReference>
<dbReference type="PANTHER" id="PTHR34070">
    <property type="entry name" value="ARMADILLO-TYPE FOLD"/>
    <property type="match status" value="1"/>
</dbReference>
<dbReference type="CDD" id="cd07064">
    <property type="entry name" value="AlkD_like_1"/>
    <property type="match status" value="1"/>
</dbReference>
<dbReference type="eggNOG" id="COG4912">
    <property type="taxonomic scope" value="Bacteria"/>
</dbReference>
<dbReference type="InterPro" id="IPR014825">
    <property type="entry name" value="DNA_alkylation"/>
</dbReference>
<dbReference type="RefSeq" id="WP_035738830.1">
    <property type="nucleotide sequence ID" value="NZ_AUGP01000029.1"/>
</dbReference>
<sequence>MDFIPALSRAFAENASATNAGAMAKYMKGLFPFYGLKTDVRRALTKDLLVQYKDEVSGNARQIALELYRKPQREYHYTAIEIVTKQLKNKFVTEDIALIETLLVTHAWWDSVDTIAKYLLGGYLQQFPEQIPTVIKRFSDSDNMWLNRSVILFQLGYKKATNVDLLFVECKKHSHSKEFFIQKAIGWALREHAKTDPDVVRNFVATANLKPLSTREALKNI</sequence>
<reference evidence="1 2" key="1">
    <citation type="submission" date="2013-09" db="EMBL/GenBank/DDBJ databases">
        <authorList>
            <person name="Zeng Z."/>
            <person name="Chen C."/>
        </authorList>
    </citation>
    <scope>NUCLEOTIDE SEQUENCE [LARGE SCALE GENOMIC DNA]</scope>
    <source>
        <strain evidence="1 2">WB 4.1-42</strain>
    </source>
</reference>
<dbReference type="Gene3D" id="1.20.1660.10">
    <property type="entry name" value="Hypothetical protein (EF3068)"/>
    <property type="match status" value="1"/>
</dbReference>
<evidence type="ECO:0000313" key="1">
    <source>
        <dbReference type="EMBL" id="KGO92524.1"/>
    </source>
</evidence>
<name>A0A0A2MJQ2_9FLAO</name>
<evidence type="ECO:0008006" key="3">
    <source>
        <dbReference type="Google" id="ProtNLM"/>
    </source>
</evidence>
<accession>A0A0A2MJQ2</accession>
<gene>
    <name evidence="1" type="ORF">Q766_12130</name>
</gene>
<dbReference type="SUPFAM" id="SSF48371">
    <property type="entry name" value="ARM repeat"/>
    <property type="match status" value="1"/>
</dbReference>
<dbReference type="Gene3D" id="1.25.40.290">
    <property type="entry name" value="ARM repeat domains"/>
    <property type="match status" value="1"/>
</dbReference>
<dbReference type="EMBL" id="JRLY01000009">
    <property type="protein sequence ID" value="KGO92524.1"/>
    <property type="molecule type" value="Genomic_DNA"/>
</dbReference>
<comment type="caution">
    <text evidence="1">The sequence shown here is derived from an EMBL/GenBank/DDBJ whole genome shotgun (WGS) entry which is preliminary data.</text>
</comment>
<organism evidence="1 2">
    <name type="scientific">Flavobacterium subsaxonicum WB 4.1-42 = DSM 21790</name>
    <dbReference type="NCBI Taxonomy" id="1121898"/>
    <lineage>
        <taxon>Bacteria</taxon>
        <taxon>Pseudomonadati</taxon>
        <taxon>Bacteroidota</taxon>
        <taxon>Flavobacteriia</taxon>
        <taxon>Flavobacteriales</taxon>
        <taxon>Flavobacteriaceae</taxon>
        <taxon>Flavobacterium</taxon>
    </lineage>
</organism>
<evidence type="ECO:0000313" key="2">
    <source>
        <dbReference type="Proteomes" id="UP000030111"/>
    </source>
</evidence>
<dbReference type="Pfam" id="PF08713">
    <property type="entry name" value="DNA_alkylation"/>
    <property type="match status" value="1"/>
</dbReference>
<dbReference type="PANTHER" id="PTHR34070:SF1">
    <property type="entry name" value="DNA ALKYLATION REPAIR PROTEIN"/>
    <property type="match status" value="1"/>
</dbReference>
<dbReference type="AlphaFoldDB" id="A0A0A2MJQ2"/>
<dbReference type="STRING" id="1121898.GCA_000422725_03476"/>
<keyword evidence="2" id="KW-1185">Reference proteome</keyword>
<dbReference type="Proteomes" id="UP000030111">
    <property type="component" value="Unassembled WGS sequence"/>
</dbReference>
<protein>
    <recommendedName>
        <fullName evidence="3">DNA alkylation repair protein</fullName>
    </recommendedName>
</protein>